<evidence type="ECO:0000259" key="2">
    <source>
        <dbReference type="PROSITE" id="PS50110"/>
    </source>
</evidence>
<keyword evidence="1" id="KW-0597">Phosphoprotein</keyword>
<keyword evidence="4" id="KW-1185">Reference proteome</keyword>
<organism evidence="3 4">
    <name type="scientific">Mesonia mobilis</name>
    <dbReference type="NCBI Taxonomy" id="369791"/>
    <lineage>
        <taxon>Bacteria</taxon>
        <taxon>Pseudomonadati</taxon>
        <taxon>Bacteroidota</taxon>
        <taxon>Flavobacteriia</taxon>
        <taxon>Flavobacteriales</taxon>
        <taxon>Flavobacteriaceae</taxon>
        <taxon>Mesonia</taxon>
    </lineage>
</organism>
<dbReference type="PROSITE" id="PS50110">
    <property type="entry name" value="RESPONSE_REGULATORY"/>
    <property type="match status" value="1"/>
</dbReference>
<dbReference type="PANTHER" id="PTHR44520:SF2">
    <property type="entry name" value="RESPONSE REGULATOR RCP1"/>
    <property type="match status" value="1"/>
</dbReference>
<feature type="modified residue" description="4-aspartylphosphate" evidence="1">
    <location>
        <position position="68"/>
    </location>
</feature>
<dbReference type="Pfam" id="PF00072">
    <property type="entry name" value="Response_reg"/>
    <property type="match status" value="1"/>
</dbReference>
<reference evidence="4" key="1">
    <citation type="journal article" date="2019" name="Int. J. Syst. Evol. Microbiol.">
        <title>The Global Catalogue of Microorganisms (GCM) 10K type strain sequencing project: providing services to taxonomists for standard genome sequencing and annotation.</title>
        <authorList>
            <consortium name="The Broad Institute Genomics Platform"/>
            <consortium name="The Broad Institute Genome Sequencing Center for Infectious Disease"/>
            <person name="Wu L."/>
            <person name="Ma J."/>
        </authorList>
    </citation>
    <scope>NUCLEOTIDE SEQUENCE [LARGE SCALE GENOMIC DNA]</scope>
    <source>
        <strain evidence="4">KCTC 12708</strain>
    </source>
</reference>
<evidence type="ECO:0000313" key="4">
    <source>
        <dbReference type="Proteomes" id="UP000615593"/>
    </source>
</evidence>
<dbReference type="InterPro" id="IPR052893">
    <property type="entry name" value="TCS_response_regulator"/>
</dbReference>
<gene>
    <name evidence="3" type="ORF">GCM10008088_08370</name>
</gene>
<comment type="caution">
    <text evidence="3">The sequence shown here is derived from an EMBL/GenBank/DDBJ whole genome shotgun (WGS) entry which is preliminary data.</text>
</comment>
<dbReference type="CDD" id="cd17557">
    <property type="entry name" value="REC_Rcp-like"/>
    <property type="match status" value="1"/>
</dbReference>
<dbReference type="PANTHER" id="PTHR44520">
    <property type="entry name" value="RESPONSE REGULATOR RCP1-RELATED"/>
    <property type="match status" value="1"/>
</dbReference>
<protein>
    <submittedName>
        <fullName evidence="3">Response regulator</fullName>
    </submittedName>
</protein>
<dbReference type="InterPro" id="IPR011006">
    <property type="entry name" value="CheY-like_superfamily"/>
</dbReference>
<evidence type="ECO:0000256" key="1">
    <source>
        <dbReference type="PROSITE-ProRule" id="PRU00169"/>
    </source>
</evidence>
<dbReference type="EMBL" id="BMWY01000002">
    <property type="protein sequence ID" value="GGZ49289.1"/>
    <property type="molecule type" value="Genomic_DNA"/>
</dbReference>
<name>A0ABQ3BKY9_9FLAO</name>
<dbReference type="InterPro" id="IPR001789">
    <property type="entry name" value="Sig_transdc_resp-reg_receiver"/>
</dbReference>
<accession>A0ABQ3BKY9</accession>
<proteinExistence type="predicted"/>
<dbReference type="Proteomes" id="UP000615593">
    <property type="component" value="Unassembled WGS sequence"/>
</dbReference>
<evidence type="ECO:0000313" key="3">
    <source>
        <dbReference type="EMBL" id="GGZ49289.1"/>
    </source>
</evidence>
<sequence length="146" mass="16745">MFAKPTNVNMRNKLRILLIEDDMIEVMKLNRTIGSSQLPHEVIEAKKGEEALDFLRSDAKLPDIILLDLNMPKMNGIKFLETLKNDETLKYLPTIILTTSANQKDILACYKVGIAGYVIKPLKYEDYVIKLKCLLDYWSLNELIKG</sequence>
<feature type="domain" description="Response regulatory" evidence="2">
    <location>
        <begin position="15"/>
        <end position="135"/>
    </location>
</feature>
<dbReference type="SUPFAM" id="SSF52172">
    <property type="entry name" value="CheY-like"/>
    <property type="match status" value="1"/>
</dbReference>
<dbReference type="SMART" id="SM00448">
    <property type="entry name" value="REC"/>
    <property type="match status" value="1"/>
</dbReference>
<dbReference type="Gene3D" id="3.40.50.2300">
    <property type="match status" value="1"/>
</dbReference>